<keyword evidence="4" id="KW-1185">Reference proteome</keyword>
<dbReference type="AlphaFoldDB" id="A0A5B6WGG3"/>
<feature type="domain" description="Reverse transcriptase" evidence="1">
    <location>
        <begin position="254"/>
        <end position="351"/>
    </location>
</feature>
<feature type="domain" description="Reverse transcriptase/retrotransposon-derived protein RNase H-like" evidence="2">
    <location>
        <begin position="408"/>
        <end position="498"/>
    </location>
</feature>
<dbReference type="PANTHER" id="PTHR24559">
    <property type="entry name" value="TRANSPOSON TY3-I GAG-POL POLYPROTEIN"/>
    <property type="match status" value="1"/>
</dbReference>
<organism evidence="3 4">
    <name type="scientific">Gossypium australe</name>
    <dbReference type="NCBI Taxonomy" id="47621"/>
    <lineage>
        <taxon>Eukaryota</taxon>
        <taxon>Viridiplantae</taxon>
        <taxon>Streptophyta</taxon>
        <taxon>Embryophyta</taxon>
        <taxon>Tracheophyta</taxon>
        <taxon>Spermatophyta</taxon>
        <taxon>Magnoliopsida</taxon>
        <taxon>eudicotyledons</taxon>
        <taxon>Gunneridae</taxon>
        <taxon>Pentapetalae</taxon>
        <taxon>rosids</taxon>
        <taxon>malvids</taxon>
        <taxon>Malvales</taxon>
        <taxon>Malvaceae</taxon>
        <taxon>Malvoideae</taxon>
        <taxon>Gossypium</taxon>
    </lineage>
</organism>
<dbReference type="InterPro" id="IPR000477">
    <property type="entry name" value="RT_dom"/>
</dbReference>
<dbReference type="EMBL" id="SMMG02000003">
    <property type="protein sequence ID" value="KAA3480740.1"/>
    <property type="molecule type" value="Genomic_DNA"/>
</dbReference>
<evidence type="ECO:0000259" key="1">
    <source>
        <dbReference type="Pfam" id="PF00078"/>
    </source>
</evidence>
<dbReference type="Pfam" id="PF08284">
    <property type="entry name" value="RVP_2"/>
    <property type="match status" value="1"/>
</dbReference>
<proteinExistence type="predicted"/>
<dbReference type="Pfam" id="PF17919">
    <property type="entry name" value="RT_RNaseH_2"/>
    <property type="match status" value="1"/>
</dbReference>
<protein>
    <submittedName>
        <fullName evidence="3">DNA/RNA polymerases superfamily protein</fullName>
    </submittedName>
</protein>
<name>A0A5B6WGG3_9ROSI</name>
<dbReference type="OrthoDB" id="1702664at2759"/>
<evidence type="ECO:0000313" key="4">
    <source>
        <dbReference type="Proteomes" id="UP000325315"/>
    </source>
</evidence>
<evidence type="ECO:0000313" key="3">
    <source>
        <dbReference type="EMBL" id="KAA3480740.1"/>
    </source>
</evidence>
<dbReference type="Pfam" id="PF00078">
    <property type="entry name" value="RVT_1"/>
    <property type="match status" value="1"/>
</dbReference>
<evidence type="ECO:0000259" key="2">
    <source>
        <dbReference type="Pfam" id="PF17919"/>
    </source>
</evidence>
<dbReference type="InterPro" id="IPR021109">
    <property type="entry name" value="Peptidase_aspartic_dom_sf"/>
</dbReference>
<dbReference type="CDD" id="cd01647">
    <property type="entry name" value="RT_LTR"/>
    <property type="match status" value="1"/>
</dbReference>
<dbReference type="FunFam" id="3.30.70.270:FF:000003">
    <property type="entry name" value="Transposon Ty3-G Gag-Pol polyprotein"/>
    <property type="match status" value="1"/>
</dbReference>
<dbReference type="Proteomes" id="UP000325315">
    <property type="component" value="Unassembled WGS sequence"/>
</dbReference>
<sequence length="536" mass="60965">MCVNLVSSKNLPVESTEFVIRVSNPLDIVQELSVVVSRYLLSANMILLPYDEFDIILGMDWLTLHHAISIDLRSQNGEIVRIESSDLNGLPAVISSMKALNYVKKGCEAYLAYAIDTKVTEKKVESVPVVCQFPDVFPEELSGLPLIREVEFGIELVLGTTPISMAPYRMAPTELKKLKLQLQELTKRGFARSSFSPWGAPMLFVKKKDGTMRMCIDYRQLNKVTIKNKYPLPCIDDLFDQLKGAILRVKELDVSKIAFRTRYEHYESSVMPFGLTNAPTVFMDLMNWIFEPYLDHFVVVFINDILIYSCDETQHAKHLRIVLQTLCEKQLYAKFSKCEFCLRVVGFLGHIVSAARIRVDPSKISAILEGKPPKNVFEVRSFLGLAGYYRLFVKGFPMIATPLTKLLQKDCQQNFEQLKALLTEPPVLVQPELGKEFIVYSDASLNGLGYVLMQEGKVIAYASRQLKSHAKNYPTHDLELAVIVFALKIWRHYLFGEKCHRRWLGLLKDNELVIDYHPGKAVADALSRKSLRALRA</sequence>
<dbReference type="InterPro" id="IPR053134">
    <property type="entry name" value="RNA-dir_DNA_polymerase"/>
</dbReference>
<reference evidence="3" key="1">
    <citation type="submission" date="2019-08" db="EMBL/GenBank/DDBJ databases">
        <authorList>
            <person name="Liu F."/>
        </authorList>
    </citation>
    <scope>NUCLEOTIDE SEQUENCE [LARGE SCALE GENOMIC DNA]</scope>
    <source>
        <strain evidence="3">PA1801</strain>
        <tissue evidence="3">Leaf</tissue>
    </source>
</reference>
<dbReference type="CDD" id="cd09274">
    <property type="entry name" value="RNase_HI_RT_Ty3"/>
    <property type="match status" value="1"/>
</dbReference>
<accession>A0A5B6WGG3</accession>
<comment type="caution">
    <text evidence="3">The sequence shown here is derived from an EMBL/GenBank/DDBJ whole genome shotgun (WGS) entry which is preliminary data.</text>
</comment>
<gene>
    <name evidence="3" type="ORF">EPI10_021156</name>
</gene>
<dbReference type="FunFam" id="3.30.70.270:FF:000020">
    <property type="entry name" value="Transposon Tf2-6 polyprotein-like Protein"/>
    <property type="match status" value="1"/>
</dbReference>
<dbReference type="Gene3D" id="3.10.20.370">
    <property type="match status" value="1"/>
</dbReference>
<dbReference type="Gene3D" id="2.40.70.10">
    <property type="entry name" value="Acid Proteases"/>
    <property type="match status" value="1"/>
</dbReference>
<dbReference type="InterPro" id="IPR041577">
    <property type="entry name" value="RT_RNaseH_2"/>
</dbReference>
<dbReference type="PANTHER" id="PTHR24559:SF444">
    <property type="entry name" value="REVERSE TRANSCRIPTASE DOMAIN-CONTAINING PROTEIN"/>
    <property type="match status" value="1"/>
</dbReference>
<dbReference type="SUPFAM" id="SSF56672">
    <property type="entry name" value="DNA/RNA polymerases"/>
    <property type="match status" value="1"/>
</dbReference>
<dbReference type="Gene3D" id="3.10.10.10">
    <property type="entry name" value="HIV Type 1 Reverse Transcriptase, subunit A, domain 1"/>
    <property type="match status" value="1"/>
</dbReference>
<dbReference type="Gene3D" id="3.30.70.270">
    <property type="match status" value="2"/>
</dbReference>
<dbReference type="InterPro" id="IPR043502">
    <property type="entry name" value="DNA/RNA_pol_sf"/>
</dbReference>
<dbReference type="InterPro" id="IPR043128">
    <property type="entry name" value="Rev_trsase/Diguanyl_cyclase"/>
</dbReference>